<dbReference type="Pfam" id="PF03992">
    <property type="entry name" value="ABM"/>
    <property type="match status" value="1"/>
</dbReference>
<keyword evidence="3" id="KW-1185">Reference proteome</keyword>
<dbReference type="InterPro" id="IPR011008">
    <property type="entry name" value="Dimeric_a/b-barrel"/>
</dbReference>
<feature type="domain" description="ABM" evidence="1">
    <location>
        <begin position="14"/>
        <end position="86"/>
    </location>
</feature>
<dbReference type="Gene3D" id="3.30.70.100">
    <property type="match status" value="1"/>
</dbReference>
<dbReference type="InterPro" id="IPR052936">
    <property type="entry name" value="Jasmonate_Hydroxylase-like"/>
</dbReference>
<dbReference type="EMBL" id="BMMK01000010">
    <property type="protein sequence ID" value="GGM54233.1"/>
    <property type="molecule type" value="Genomic_DNA"/>
</dbReference>
<accession>A0A8J3FVU7</accession>
<organism evidence="2 3">
    <name type="scientific">Longimycelium tulufanense</name>
    <dbReference type="NCBI Taxonomy" id="907463"/>
    <lineage>
        <taxon>Bacteria</taxon>
        <taxon>Bacillati</taxon>
        <taxon>Actinomycetota</taxon>
        <taxon>Actinomycetes</taxon>
        <taxon>Pseudonocardiales</taxon>
        <taxon>Pseudonocardiaceae</taxon>
        <taxon>Longimycelium</taxon>
    </lineage>
</organism>
<name>A0A8J3FVU7_9PSEU</name>
<comment type="caution">
    <text evidence="2">The sequence shown here is derived from an EMBL/GenBank/DDBJ whole genome shotgun (WGS) entry which is preliminary data.</text>
</comment>
<protein>
    <submittedName>
        <fullName evidence="2">Polysaccharide biosynthesis protein</fullName>
    </submittedName>
</protein>
<gene>
    <name evidence="2" type="ORF">GCM10012275_26660</name>
</gene>
<dbReference type="AlphaFoldDB" id="A0A8J3FVU7"/>
<sequence>MVMSGLAGLPNPPYYAVIFSSRRTEVGDGYGVTATQMVELAARQPGFLGVESARDVNLGITVSYWRDEESIRNWRRNVEHIAAQERGRADWYEAYEVRVAKVERAYGFQR</sequence>
<dbReference type="SUPFAM" id="SSF54909">
    <property type="entry name" value="Dimeric alpha+beta barrel"/>
    <property type="match status" value="1"/>
</dbReference>
<dbReference type="PANTHER" id="PTHR37811">
    <property type="entry name" value="BLL5343 PROTEIN"/>
    <property type="match status" value="1"/>
</dbReference>
<reference evidence="2" key="1">
    <citation type="journal article" date="2014" name="Int. J. Syst. Evol. Microbiol.">
        <title>Complete genome sequence of Corynebacterium casei LMG S-19264T (=DSM 44701T), isolated from a smear-ripened cheese.</title>
        <authorList>
            <consortium name="US DOE Joint Genome Institute (JGI-PGF)"/>
            <person name="Walter F."/>
            <person name="Albersmeier A."/>
            <person name="Kalinowski J."/>
            <person name="Ruckert C."/>
        </authorList>
    </citation>
    <scope>NUCLEOTIDE SEQUENCE</scope>
    <source>
        <strain evidence="2">CGMCC 4.5737</strain>
    </source>
</reference>
<proteinExistence type="predicted"/>
<dbReference type="Proteomes" id="UP000637578">
    <property type="component" value="Unassembled WGS sequence"/>
</dbReference>
<dbReference type="PANTHER" id="PTHR37811:SF2">
    <property type="entry name" value="ABM DOMAIN-CONTAINING PROTEIN"/>
    <property type="match status" value="1"/>
</dbReference>
<dbReference type="InterPro" id="IPR007138">
    <property type="entry name" value="ABM_dom"/>
</dbReference>
<evidence type="ECO:0000313" key="3">
    <source>
        <dbReference type="Proteomes" id="UP000637578"/>
    </source>
</evidence>
<evidence type="ECO:0000259" key="1">
    <source>
        <dbReference type="Pfam" id="PF03992"/>
    </source>
</evidence>
<evidence type="ECO:0000313" key="2">
    <source>
        <dbReference type="EMBL" id="GGM54233.1"/>
    </source>
</evidence>
<reference evidence="2" key="2">
    <citation type="submission" date="2020-09" db="EMBL/GenBank/DDBJ databases">
        <authorList>
            <person name="Sun Q."/>
            <person name="Zhou Y."/>
        </authorList>
    </citation>
    <scope>NUCLEOTIDE SEQUENCE</scope>
    <source>
        <strain evidence="2">CGMCC 4.5737</strain>
    </source>
</reference>